<reference evidence="6 7" key="1">
    <citation type="journal article" date="2012" name="PLoS ONE">
        <title>The genome characteristics and predicted function of methyl-group oxidation pathway in the obligate aceticlastic methanogens, Methanosaeta spp.</title>
        <authorList>
            <person name="Zhu J."/>
            <person name="Zheng H."/>
            <person name="Ai G."/>
            <person name="Zhang G."/>
            <person name="Liu D."/>
            <person name="Liu X."/>
            <person name="Dong X."/>
        </authorList>
    </citation>
    <scope>NUCLEOTIDE SEQUENCE [LARGE SCALE GENOMIC DNA]</scope>
    <source>
        <strain evidence="6 7">6Ac</strain>
    </source>
</reference>
<keyword evidence="7" id="KW-1185">Reference proteome</keyword>
<feature type="domain" description="HTH marR-type" evidence="5">
    <location>
        <begin position="25"/>
        <end position="71"/>
    </location>
</feature>
<dbReference type="PIRSF" id="PIRSF006707">
    <property type="entry name" value="MJ1563"/>
    <property type="match status" value="1"/>
</dbReference>
<keyword evidence="2 4" id="KW-0238">DNA-binding</keyword>
<evidence type="ECO:0000313" key="6">
    <source>
        <dbReference type="EMBL" id="AET65126.1"/>
    </source>
</evidence>
<dbReference type="Pfam" id="PF12802">
    <property type="entry name" value="MarR_2"/>
    <property type="match status" value="1"/>
</dbReference>
<dbReference type="KEGG" id="mhi:Mhar_1768"/>
<sequence>MVDASIQVATKLGYSDAAGALRGVLMLADQPRSMDYLVEQTGYSKSTVSTNMAHLERMGIVRRVRLPGDKRYYYSTIISIDEGTKVHNENFRQIMQIIAAGAAKAQEILEGGEEGDDARWLRSRLALVREECSKALTLADLLDRFTITELIDILKLEVEGRKKGGK</sequence>
<dbReference type="InterPro" id="IPR036390">
    <property type="entry name" value="WH_DNA-bd_sf"/>
</dbReference>
<accession>G7WQY3</accession>
<dbReference type="EMBL" id="CP003117">
    <property type="protein sequence ID" value="AET65126.1"/>
    <property type="molecule type" value="Genomic_DNA"/>
</dbReference>
<evidence type="ECO:0000256" key="1">
    <source>
        <dbReference type="ARBA" id="ARBA00023015"/>
    </source>
</evidence>
<evidence type="ECO:0000256" key="4">
    <source>
        <dbReference type="PIRNR" id="PIRNR006707"/>
    </source>
</evidence>
<keyword evidence="3 4" id="KW-0804">Transcription</keyword>
<dbReference type="InterPro" id="IPR052362">
    <property type="entry name" value="HTH-GbsR_regulator"/>
</dbReference>
<dbReference type="PANTHER" id="PTHR38465">
    <property type="entry name" value="HTH-TYPE TRANSCRIPTIONAL REGULATOR MJ1563-RELATED"/>
    <property type="match status" value="1"/>
</dbReference>
<dbReference type="HOGENOM" id="CLU_107445_2_0_2"/>
<dbReference type="InterPro" id="IPR000835">
    <property type="entry name" value="HTH_MarR-typ"/>
</dbReference>
<protein>
    <recommendedName>
        <fullName evidence="4">HTH-type transcriptional regulator</fullName>
    </recommendedName>
</protein>
<dbReference type="GO" id="GO:0003677">
    <property type="term" value="F:DNA binding"/>
    <property type="evidence" value="ECO:0007669"/>
    <property type="project" value="UniProtKB-UniRule"/>
</dbReference>
<dbReference type="InterPro" id="IPR026282">
    <property type="entry name" value="MJ1563"/>
</dbReference>
<evidence type="ECO:0000313" key="7">
    <source>
        <dbReference type="Proteomes" id="UP000005877"/>
    </source>
</evidence>
<dbReference type="InterPro" id="IPR036388">
    <property type="entry name" value="WH-like_DNA-bd_sf"/>
</dbReference>
<gene>
    <name evidence="6" type="ordered locus">Mhar_1768</name>
</gene>
<proteinExistence type="inferred from homology"/>
<evidence type="ECO:0000256" key="2">
    <source>
        <dbReference type="ARBA" id="ARBA00023125"/>
    </source>
</evidence>
<dbReference type="PATRIC" id="fig|1110509.7.peg.1965"/>
<dbReference type="AlphaFoldDB" id="G7WQY3"/>
<dbReference type="Gene3D" id="1.10.10.10">
    <property type="entry name" value="Winged helix-like DNA-binding domain superfamily/Winged helix DNA-binding domain"/>
    <property type="match status" value="1"/>
</dbReference>
<evidence type="ECO:0000256" key="3">
    <source>
        <dbReference type="ARBA" id="ARBA00023163"/>
    </source>
</evidence>
<dbReference type="SUPFAM" id="SSF46785">
    <property type="entry name" value="Winged helix' DNA-binding domain"/>
    <property type="match status" value="1"/>
</dbReference>
<keyword evidence="1 4" id="KW-0805">Transcription regulation</keyword>
<organism evidence="6 7">
    <name type="scientific">Methanothrix harundinacea (strain 6Ac)</name>
    <name type="common">Methanosaeta harundinacea</name>
    <dbReference type="NCBI Taxonomy" id="1110509"/>
    <lineage>
        <taxon>Archaea</taxon>
        <taxon>Methanobacteriati</taxon>
        <taxon>Methanobacteriota</taxon>
        <taxon>Stenosarchaea group</taxon>
        <taxon>Methanomicrobia</taxon>
        <taxon>Methanotrichales</taxon>
        <taxon>Methanotrichaceae</taxon>
        <taxon>Methanothrix</taxon>
    </lineage>
</organism>
<dbReference type="PANTHER" id="PTHR38465:SF1">
    <property type="entry name" value="HTH-TYPE TRANSCRIPTIONAL REGULATOR MJ1563-RELATED"/>
    <property type="match status" value="1"/>
</dbReference>
<comment type="similarity">
    <text evidence="4">Belongs to the GbsR family.</text>
</comment>
<dbReference type="Proteomes" id="UP000005877">
    <property type="component" value="Chromosome"/>
</dbReference>
<evidence type="ECO:0000259" key="5">
    <source>
        <dbReference type="Pfam" id="PF12802"/>
    </source>
</evidence>
<dbReference type="STRING" id="1110509.Mhar_1768"/>
<dbReference type="GO" id="GO:0003700">
    <property type="term" value="F:DNA-binding transcription factor activity"/>
    <property type="evidence" value="ECO:0007669"/>
    <property type="project" value="InterPro"/>
</dbReference>
<name>G7WQY3_METH6</name>